<dbReference type="Pfam" id="PF09701">
    <property type="entry name" value="Cas_Cmr5"/>
    <property type="match status" value="1"/>
</dbReference>
<dbReference type="Gene3D" id="1.10.520.30">
    <property type="entry name" value="AF1862-like domain"/>
    <property type="match status" value="1"/>
</dbReference>
<dbReference type="SUPFAM" id="SSF158568">
    <property type="entry name" value="AF1862-like"/>
    <property type="match status" value="1"/>
</dbReference>
<name>A0A1V1PG28_9BACT</name>
<evidence type="ECO:0000313" key="7">
    <source>
        <dbReference type="Proteomes" id="UP000189670"/>
    </source>
</evidence>
<evidence type="ECO:0000256" key="4">
    <source>
        <dbReference type="ARBA" id="ARBA00023118"/>
    </source>
</evidence>
<dbReference type="InterPro" id="IPR023101">
    <property type="entry name" value="AF1862-like_dom_sf"/>
</dbReference>
<evidence type="ECO:0000256" key="1">
    <source>
        <dbReference type="ARBA" id="ARBA00004496"/>
    </source>
</evidence>
<keyword evidence="4" id="KW-0051">Antiviral defense</keyword>
<dbReference type="AlphaFoldDB" id="A0A1V1PG28"/>
<comment type="subcellular location">
    <subcellularLocation>
        <location evidence="1">Cytoplasm</location>
    </subcellularLocation>
</comment>
<dbReference type="GO" id="GO:0005737">
    <property type="term" value="C:cytoplasm"/>
    <property type="evidence" value="ECO:0007669"/>
    <property type="project" value="UniProtKB-SubCell"/>
</dbReference>
<evidence type="ECO:0000313" key="6">
    <source>
        <dbReference type="EMBL" id="ETR73847.1"/>
    </source>
</evidence>
<dbReference type="GO" id="GO:0051607">
    <property type="term" value="P:defense response to virus"/>
    <property type="evidence" value="ECO:0007669"/>
    <property type="project" value="UniProtKB-KW"/>
</dbReference>
<dbReference type="Proteomes" id="UP000189670">
    <property type="component" value="Unassembled WGS sequence"/>
</dbReference>
<accession>A0A1V1PG28</accession>
<dbReference type="InterPro" id="IPR010160">
    <property type="entry name" value="CRISPR-assoc_prot_Cmr5"/>
</dbReference>
<protein>
    <recommendedName>
        <fullName evidence="5">CRISPR type III-B/RAMP module-associated protein Cmr5</fullName>
    </recommendedName>
</protein>
<sequence length="166" mass="18964">MSNNSVSIHKTLEQTRASFAWKSIVEASNTLNNKENFKKYVNLVKGLPAFINNNGLGQTLAFIYSKSSFNKQDKKEQKTANAEGVLFKQLQEWLTQENEITSPDPSTDKKSNDYLLHCIMDNNSREYIRATKVTLDLINVMRNFASGLYEDKYGEKNDKKEPAQSK</sequence>
<comment type="similarity">
    <text evidence="2">Belongs to the CRISPR system Cmr5 family.</text>
</comment>
<gene>
    <name evidence="6" type="ORF">OMM_06695</name>
</gene>
<keyword evidence="3" id="KW-0963">Cytoplasm</keyword>
<reference evidence="7" key="1">
    <citation type="submission" date="2012-11" db="EMBL/GenBank/DDBJ databases">
        <authorList>
            <person name="Lucero-Rivera Y.E."/>
            <person name="Tovar-Ramirez D."/>
        </authorList>
    </citation>
    <scope>NUCLEOTIDE SEQUENCE [LARGE SCALE GENOMIC DNA]</scope>
    <source>
        <strain evidence="7">Araruama</strain>
    </source>
</reference>
<evidence type="ECO:0000256" key="5">
    <source>
        <dbReference type="ARBA" id="ARBA00030001"/>
    </source>
</evidence>
<comment type="caution">
    <text evidence="6">The sequence shown here is derived from an EMBL/GenBank/DDBJ whole genome shotgun (WGS) entry which is preliminary data.</text>
</comment>
<evidence type="ECO:0000256" key="2">
    <source>
        <dbReference type="ARBA" id="ARBA00006161"/>
    </source>
</evidence>
<organism evidence="6 7">
    <name type="scientific">Candidatus Magnetoglobus multicellularis str. Araruama</name>
    <dbReference type="NCBI Taxonomy" id="890399"/>
    <lineage>
        <taxon>Bacteria</taxon>
        <taxon>Pseudomonadati</taxon>
        <taxon>Thermodesulfobacteriota</taxon>
        <taxon>Desulfobacteria</taxon>
        <taxon>Desulfobacterales</taxon>
        <taxon>Desulfobacteraceae</taxon>
        <taxon>Candidatus Magnetoglobus</taxon>
    </lineage>
</organism>
<dbReference type="NCBIfam" id="TIGR01881">
    <property type="entry name" value="cas_Cmr5"/>
    <property type="match status" value="1"/>
</dbReference>
<proteinExistence type="inferred from homology"/>
<evidence type="ECO:0000256" key="3">
    <source>
        <dbReference type="ARBA" id="ARBA00022490"/>
    </source>
</evidence>
<dbReference type="EMBL" id="ATBP01000036">
    <property type="protein sequence ID" value="ETR73847.1"/>
    <property type="molecule type" value="Genomic_DNA"/>
</dbReference>